<evidence type="ECO:0000256" key="1">
    <source>
        <dbReference type="ARBA" id="ARBA00017378"/>
    </source>
</evidence>
<keyword evidence="5" id="KW-0520">NAD</keyword>
<dbReference type="EMBL" id="BMKB01000003">
    <property type="protein sequence ID" value="GGA52741.1"/>
    <property type="molecule type" value="Genomic_DNA"/>
</dbReference>
<dbReference type="PANTHER" id="PTHR43833:SF5">
    <property type="entry name" value="TRK SYSTEM POTASSIUM UPTAKE PROTEIN TRKA"/>
    <property type="match status" value="1"/>
</dbReference>
<dbReference type="PANTHER" id="PTHR43833">
    <property type="entry name" value="POTASSIUM CHANNEL PROTEIN 2-RELATED-RELATED"/>
    <property type="match status" value="1"/>
</dbReference>
<dbReference type="Gene3D" id="3.30.70.1450">
    <property type="entry name" value="Regulator of K+ conductance, C-terminal domain"/>
    <property type="match status" value="2"/>
</dbReference>
<evidence type="ECO:0000256" key="3">
    <source>
        <dbReference type="ARBA" id="ARBA00022538"/>
    </source>
</evidence>
<feature type="domain" description="RCK N-terminal" evidence="7">
    <location>
        <begin position="233"/>
        <end position="352"/>
    </location>
</feature>
<keyword evidence="3" id="KW-0633">Potassium transport</keyword>
<evidence type="ECO:0000256" key="4">
    <source>
        <dbReference type="ARBA" id="ARBA00022958"/>
    </source>
</evidence>
<dbReference type="SUPFAM" id="SSF116726">
    <property type="entry name" value="TrkA C-terminal domain-like"/>
    <property type="match status" value="2"/>
</dbReference>
<dbReference type="OrthoDB" id="9775180at2"/>
<sequence length="458" mass="50209">MRVIICGAGQVGYGIAERLSSEGNEITVIDNNPTLVQRVRDTLDARGLHGHGSHPDVLAQAGARDADMLIAVTQVDEVNMTACQVAHSIFEVPTRIARIRSQSYLNPEWSDLFTRDHLPIDVIISPEVEVGDLILQRMAYPGANEIVTFEDNQVVVLEIDVRADCAVIDTPLRHLTDLFPNLQATVVGVRRDGVMRVIHSHEQMIAGDQAIVAVARDQVSRVLGLFGRDETPPSRIVIAGAGNVGRYVARRIEEQGQGVSVRIIESERSNAQRAAEAMDHSIVVFGDALQEDILREVDIRDAHMFLGLTNDDKTNILASVMASEMGCRANIALVNQGHYPRVARRLGVDAFINPRSITVSKVLRHVRRGRIRGVYTLANGAAELLEAEALETSTLVGRPLREFSMPDGVRIGAIIRGNKAIMPSGDAIVQAGDFVIVFALATNLRQVEQMFRVSIDFF</sequence>
<evidence type="ECO:0000313" key="9">
    <source>
        <dbReference type="EMBL" id="GGA52741.1"/>
    </source>
</evidence>
<evidence type="ECO:0000256" key="5">
    <source>
        <dbReference type="ARBA" id="ARBA00023027"/>
    </source>
</evidence>
<dbReference type="Gene3D" id="3.40.50.720">
    <property type="entry name" value="NAD(P)-binding Rossmann-like Domain"/>
    <property type="match status" value="2"/>
</dbReference>
<dbReference type="SUPFAM" id="SSF51735">
    <property type="entry name" value="NAD(P)-binding Rossmann-fold domains"/>
    <property type="match status" value="2"/>
</dbReference>
<evidence type="ECO:0000259" key="8">
    <source>
        <dbReference type="PROSITE" id="PS51202"/>
    </source>
</evidence>
<accession>A0A916VYK0</accession>
<dbReference type="NCBIfam" id="NF007039">
    <property type="entry name" value="PRK09496.3-2"/>
    <property type="match status" value="1"/>
</dbReference>
<gene>
    <name evidence="9" type="primary">trkA</name>
    <name evidence="9" type="ORF">GCM10011499_23540</name>
</gene>
<dbReference type="RefSeq" id="WP_127071042.1">
    <property type="nucleotide sequence ID" value="NZ_BMKB01000003.1"/>
</dbReference>
<dbReference type="NCBIfam" id="NF007030">
    <property type="entry name" value="PRK09496.1-1"/>
    <property type="match status" value="1"/>
</dbReference>
<feature type="domain" description="RCK N-terminal" evidence="7">
    <location>
        <begin position="1"/>
        <end position="124"/>
    </location>
</feature>
<feature type="domain" description="RCK C-terminal" evidence="8">
    <location>
        <begin position="144"/>
        <end position="228"/>
    </location>
</feature>
<protein>
    <recommendedName>
        <fullName evidence="1">Trk system potassium uptake protein TrkA</fullName>
    </recommendedName>
</protein>
<keyword evidence="2" id="KW-0813">Transport</keyword>
<name>A0A916VYK0_9HYPH</name>
<dbReference type="Pfam" id="PF02254">
    <property type="entry name" value="TrkA_N"/>
    <property type="match status" value="2"/>
</dbReference>
<evidence type="ECO:0000256" key="6">
    <source>
        <dbReference type="ARBA" id="ARBA00023065"/>
    </source>
</evidence>
<feature type="domain" description="RCK C-terminal" evidence="8">
    <location>
        <begin position="372"/>
        <end position="453"/>
    </location>
</feature>
<dbReference type="InterPro" id="IPR050721">
    <property type="entry name" value="Trk_Ktr_HKT_K-transport"/>
</dbReference>
<dbReference type="AlphaFoldDB" id="A0A916VYK0"/>
<reference evidence="9 10" key="1">
    <citation type="journal article" date="2014" name="Int. J. Syst. Evol. Microbiol.">
        <title>Complete genome sequence of Corynebacterium casei LMG S-19264T (=DSM 44701T), isolated from a smear-ripened cheese.</title>
        <authorList>
            <consortium name="US DOE Joint Genome Institute (JGI-PGF)"/>
            <person name="Walter F."/>
            <person name="Albersmeier A."/>
            <person name="Kalinowski J."/>
            <person name="Ruckert C."/>
        </authorList>
    </citation>
    <scope>NUCLEOTIDE SEQUENCE [LARGE SCALE GENOMIC DNA]</scope>
    <source>
        <strain evidence="9 10">CGMCC 1.15896</strain>
    </source>
</reference>
<keyword evidence="10" id="KW-1185">Reference proteome</keyword>
<evidence type="ECO:0000313" key="10">
    <source>
        <dbReference type="Proteomes" id="UP000596977"/>
    </source>
</evidence>
<dbReference type="InterPro" id="IPR006036">
    <property type="entry name" value="K_uptake_TrkA"/>
</dbReference>
<dbReference type="InterPro" id="IPR003148">
    <property type="entry name" value="RCK_N"/>
</dbReference>
<dbReference type="Pfam" id="PF02080">
    <property type="entry name" value="TrkA_C"/>
    <property type="match status" value="1"/>
</dbReference>
<comment type="caution">
    <text evidence="9">The sequence shown here is derived from an EMBL/GenBank/DDBJ whole genome shotgun (WGS) entry which is preliminary data.</text>
</comment>
<dbReference type="NCBIfam" id="NF007031">
    <property type="entry name" value="PRK09496.1-2"/>
    <property type="match status" value="1"/>
</dbReference>
<keyword evidence="4" id="KW-0630">Potassium</keyword>
<dbReference type="InterPro" id="IPR036721">
    <property type="entry name" value="RCK_C_sf"/>
</dbReference>
<dbReference type="PRINTS" id="PR00335">
    <property type="entry name" value="KUPTAKETRKA"/>
</dbReference>
<dbReference type="PROSITE" id="PS51202">
    <property type="entry name" value="RCK_C"/>
    <property type="match status" value="2"/>
</dbReference>
<proteinExistence type="predicted"/>
<keyword evidence="6" id="KW-0406">Ion transport</keyword>
<dbReference type="InterPro" id="IPR036291">
    <property type="entry name" value="NAD(P)-bd_dom_sf"/>
</dbReference>
<dbReference type="GO" id="GO:0015079">
    <property type="term" value="F:potassium ion transmembrane transporter activity"/>
    <property type="evidence" value="ECO:0007669"/>
    <property type="project" value="InterPro"/>
</dbReference>
<dbReference type="GO" id="GO:0005886">
    <property type="term" value="C:plasma membrane"/>
    <property type="evidence" value="ECO:0007669"/>
    <property type="project" value="InterPro"/>
</dbReference>
<dbReference type="PROSITE" id="PS51201">
    <property type="entry name" value="RCK_N"/>
    <property type="match status" value="2"/>
</dbReference>
<evidence type="ECO:0000259" key="7">
    <source>
        <dbReference type="PROSITE" id="PS51201"/>
    </source>
</evidence>
<organism evidence="9 10">
    <name type="scientific">Pelagibacterium lentulum</name>
    <dbReference type="NCBI Taxonomy" id="2029865"/>
    <lineage>
        <taxon>Bacteria</taxon>
        <taxon>Pseudomonadati</taxon>
        <taxon>Pseudomonadota</taxon>
        <taxon>Alphaproteobacteria</taxon>
        <taxon>Hyphomicrobiales</taxon>
        <taxon>Devosiaceae</taxon>
        <taxon>Pelagibacterium</taxon>
    </lineage>
</organism>
<dbReference type="NCBIfam" id="NF007032">
    <property type="entry name" value="PRK09496.1-4"/>
    <property type="match status" value="1"/>
</dbReference>
<evidence type="ECO:0000256" key="2">
    <source>
        <dbReference type="ARBA" id="ARBA00022448"/>
    </source>
</evidence>
<dbReference type="InterPro" id="IPR006037">
    <property type="entry name" value="RCK_C"/>
</dbReference>
<dbReference type="Proteomes" id="UP000596977">
    <property type="component" value="Unassembled WGS sequence"/>
</dbReference>